<dbReference type="Gene3D" id="3.90.25.10">
    <property type="entry name" value="UDP-galactose 4-epimerase, domain 1"/>
    <property type="match status" value="1"/>
</dbReference>
<reference evidence="2 3" key="1">
    <citation type="submission" date="2019-08" db="EMBL/GenBank/DDBJ databases">
        <title>Actinomadura sp. nov. CYP1-5 isolated from mountain soil.</title>
        <authorList>
            <person name="Songsumanus A."/>
            <person name="Kuncharoen N."/>
            <person name="Kudo T."/>
            <person name="Yuki M."/>
            <person name="Igarashi Y."/>
            <person name="Tanasupawat S."/>
        </authorList>
    </citation>
    <scope>NUCLEOTIDE SEQUENCE [LARGE SCALE GENOMIC DNA]</scope>
    <source>
        <strain evidence="2 3">GKU157</strain>
    </source>
</reference>
<protein>
    <submittedName>
        <fullName evidence="2">NAD-dependent epimerase/dehydratase family protein</fullName>
    </submittedName>
</protein>
<evidence type="ECO:0000259" key="1">
    <source>
        <dbReference type="Pfam" id="PF01370"/>
    </source>
</evidence>
<dbReference type="InterPro" id="IPR001509">
    <property type="entry name" value="Epimerase_deHydtase"/>
</dbReference>
<name>A0A5D0UIN9_9ACTN</name>
<gene>
    <name evidence="2" type="ORF">FXF65_05560</name>
</gene>
<dbReference type="SUPFAM" id="SSF51735">
    <property type="entry name" value="NAD(P)-binding Rossmann-fold domains"/>
    <property type="match status" value="1"/>
</dbReference>
<dbReference type="PANTHER" id="PTHR43245:SF13">
    <property type="entry name" value="UDP-D-APIOSE_UDP-D-XYLOSE SYNTHASE 2"/>
    <property type="match status" value="1"/>
</dbReference>
<dbReference type="Proteomes" id="UP000322634">
    <property type="component" value="Unassembled WGS sequence"/>
</dbReference>
<comment type="caution">
    <text evidence="2">The sequence shown here is derived from an EMBL/GenBank/DDBJ whole genome shotgun (WGS) entry which is preliminary data.</text>
</comment>
<sequence>MSRVLLVGATGFIGRHVRARAAAAGVDVVPAGRTPELGGLTLDLAERAGPVADALRDVAPDAVVNCAGATRGDPADLVRGNAVAVANLVAALTASGVEARLVHLGSAAEYGDVPRGVPVSEATPPRPVSAYGVTKLAGTELVRAAAGDGLDAVVLRVFNPIGPGAPESTLAGRLAAELRGAAGRDDAEDIRVGSLAASRDLIDVRDVADAVLAAVRADGPLPPVLNVGSGRATPLRDLAAELVRVTGSARRVLEAAAGSERSAGVGWQQADVRAAGRALGWKPATDLTTSLRDLWAETSWPGR</sequence>
<dbReference type="InterPro" id="IPR036291">
    <property type="entry name" value="NAD(P)-bd_dom_sf"/>
</dbReference>
<evidence type="ECO:0000313" key="3">
    <source>
        <dbReference type="Proteomes" id="UP000322634"/>
    </source>
</evidence>
<dbReference type="PROSITE" id="PS00061">
    <property type="entry name" value="ADH_SHORT"/>
    <property type="match status" value="1"/>
</dbReference>
<dbReference type="RefSeq" id="WP_148348618.1">
    <property type="nucleotide sequence ID" value="NZ_VSFF01000002.1"/>
</dbReference>
<dbReference type="Gene3D" id="3.40.50.720">
    <property type="entry name" value="NAD(P)-binding Rossmann-like Domain"/>
    <property type="match status" value="1"/>
</dbReference>
<accession>A0A5D0UIN9</accession>
<organism evidence="2 3">
    <name type="scientific">Actinomadura syzygii</name>
    <dbReference type="NCBI Taxonomy" id="1427538"/>
    <lineage>
        <taxon>Bacteria</taxon>
        <taxon>Bacillati</taxon>
        <taxon>Actinomycetota</taxon>
        <taxon>Actinomycetes</taxon>
        <taxon>Streptosporangiales</taxon>
        <taxon>Thermomonosporaceae</taxon>
        <taxon>Actinomadura</taxon>
    </lineage>
</organism>
<dbReference type="PANTHER" id="PTHR43245">
    <property type="entry name" value="BIFUNCTIONAL POLYMYXIN RESISTANCE PROTEIN ARNA"/>
    <property type="match status" value="1"/>
</dbReference>
<feature type="domain" description="NAD-dependent epimerase/dehydratase" evidence="1">
    <location>
        <begin position="4"/>
        <end position="228"/>
    </location>
</feature>
<dbReference type="EMBL" id="VSFF01000002">
    <property type="protein sequence ID" value="TYC17475.1"/>
    <property type="molecule type" value="Genomic_DNA"/>
</dbReference>
<evidence type="ECO:0000313" key="2">
    <source>
        <dbReference type="EMBL" id="TYC17475.1"/>
    </source>
</evidence>
<dbReference type="AlphaFoldDB" id="A0A5D0UIN9"/>
<dbReference type="Pfam" id="PF01370">
    <property type="entry name" value="Epimerase"/>
    <property type="match status" value="1"/>
</dbReference>
<dbReference type="OrthoDB" id="4559195at2"/>
<dbReference type="InterPro" id="IPR020904">
    <property type="entry name" value="Sc_DH/Rdtase_CS"/>
</dbReference>
<proteinExistence type="predicted"/>
<dbReference type="InterPro" id="IPR050177">
    <property type="entry name" value="Lipid_A_modif_metabolic_enz"/>
</dbReference>
<keyword evidence="3" id="KW-1185">Reference proteome</keyword>